<accession>A0A4D6WS21</accession>
<gene>
    <name evidence="2" type="primary">orf654</name>
</gene>
<organism evidence="2">
    <name type="scientific">Gayliella sp</name>
    <dbReference type="NCBI Taxonomy" id="2575623"/>
    <lineage>
        <taxon>Eukaryota</taxon>
        <taxon>Rhodophyta</taxon>
        <taxon>Florideophyceae</taxon>
        <taxon>Rhodymeniophycidae</taxon>
        <taxon>Ceramiales</taxon>
        <taxon>Ceramiaceae</taxon>
        <taxon>Gayliella</taxon>
    </lineage>
</organism>
<evidence type="ECO:0008006" key="3">
    <source>
        <dbReference type="Google" id="ProtNLM"/>
    </source>
</evidence>
<keyword evidence="2" id="KW-0934">Plastid</keyword>
<sequence length="654" mass="79601">MSYFIYCRIYIQKYCYLFYEFIIITLYFLFILLLMINNNLTSIDRLYAFNIEILCNIQEKSNFYKIKNISLFKFNNQSNNLYYSYLFNCNKFLQYIEKQNNYLFHQYINNLQFSGFVHSFHYTKIILNTKDYLAFTITYNPIIRSIKITNYNKLTISSSKLSKLFYQQLGLPKNYKLVQDAVKQIIIWYKFQGFEWVRVKLYNHYHVNQINIVIDEGRIISNKIICDNYNQISDYKYINSIIKSELNLIPGNVLNKKQLNISIKRLKQIYRIKYIKYNVDFYKNGLYITINYSMQINNYLTINYFYLLMKSFIKQMILNIYYTNLINFTRFNFLYFIKFNIKLKDLYKIQFNIYSQPINLNKYIKSIYIQSLSSINSCQKYFIYYINLYWLKLEKIHLKQTYYISSLVNLMYKGIYDINEQVFLTNQYYVTKSKYISFYIYLNSLQDYYLLSQRQYKYCICSNMFHYNIKCNGIIYLSLAKIINTIAGKINYNLINQITSYKYNLYTTQYNINQFIVFCLNQILDLGSLHKNCKNLYININCNVLNTSILKESFYNTFFFGIKSIHLYPSIVLQTKYGIYINNSSYLYIFYNYLIYPKNFIDKNLNYNFIRNSNYYIGFGTQVKIPLKQISYIRLEYIINYKNKIYIFMDKFNI</sequence>
<reference evidence="2" key="2">
    <citation type="submission" date="2019-04" db="EMBL/GenBank/DDBJ databases">
        <authorList>
            <person name="Pasella M."/>
        </authorList>
    </citation>
    <scope>NUCLEOTIDE SEQUENCE</scope>
</reference>
<name>A0A4D6WS21_9FLOR</name>
<keyword evidence="1" id="KW-0812">Transmembrane</keyword>
<geneLocation type="plastid" evidence="2"/>
<evidence type="ECO:0000256" key="1">
    <source>
        <dbReference type="SAM" id="Phobius"/>
    </source>
</evidence>
<protein>
    <recommendedName>
        <fullName evidence="3">POTRA domain-containing protein</fullName>
    </recommendedName>
</protein>
<dbReference type="AlphaFoldDB" id="A0A4D6WS21"/>
<dbReference type="Gene3D" id="3.10.20.310">
    <property type="entry name" value="membrane protein fhac"/>
    <property type="match status" value="1"/>
</dbReference>
<reference evidence="2" key="1">
    <citation type="journal article" date="2019" name="Mol. Phylogenet. Evol.">
        <title>Morphological evolution and classification of the red algal order Ceramiales inferred using plastid phylogenomics.</title>
        <authorList>
            <person name="Diaz-Tapia P."/>
            <person name="Pasella M.M."/>
            <person name="Verbruggen H."/>
            <person name="Maggs C.A."/>
        </authorList>
    </citation>
    <scope>NUCLEOTIDE SEQUENCE</scope>
</reference>
<feature type="transmembrane region" description="Helical" evidence="1">
    <location>
        <begin position="16"/>
        <end position="36"/>
    </location>
</feature>
<dbReference type="EMBL" id="MK814659">
    <property type="protein sequence ID" value="QCI06664.1"/>
    <property type="molecule type" value="Genomic_DNA"/>
</dbReference>
<keyword evidence="1" id="KW-1133">Transmembrane helix</keyword>
<keyword evidence="1" id="KW-0472">Membrane</keyword>
<proteinExistence type="predicted"/>
<evidence type="ECO:0000313" key="2">
    <source>
        <dbReference type="EMBL" id="QCI06664.1"/>
    </source>
</evidence>